<organism evidence="4 5">
    <name type="scientific">Morella rubra</name>
    <name type="common">Chinese bayberry</name>
    <dbReference type="NCBI Taxonomy" id="262757"/>
    <lineage>
        <taxon>Eukaryota</taxon>
        <taxon>Viridiplantae</taxon>
        <taxon>Streptophyta</taxon>
        <taxon>Embryophyta</taxon>
        <taxon>Tracheophyta</taxon>
        <taxon>Spermatophyta</taxon>
        <taxon>Magnoliopsida</taxon>
        <taxon>eudicotyledons</taxon>
        <taxon>Gunneridae</taxon>
        <taxon>Pentapetalae</taxon>
        <taxon>rosids</taxon>
        <taxon>fabids</taxon>
        <taxon>Fagales</taxon>
        <taxon>Myricaceae</taxon>
        <taxon>Morella</taxon>
    </lineage>
</organism>
<dbReference type="Gene3D" id="3.40.50.720">
    <property type="entry name" value="NAD(P)-binding Rossmann-like Domain"/>
    <property type="match status" value="1"/>
</dbReference>
<gene>
    <name evidence="4" type="ORF">CJ030_MR5G027232</name>
</gene>
<dbReference type="PANTHER" id="PTHR42898:SF6">
    <property type="entry name" value="NADP-DEPENDENT MANNITOL DEHYDROGENASE"/>
    <property type="match status" value="1"/>
</dbReference>
<dbReference type="EMBL" id="RXIC02000023">
    <property type="protein sequence ID" value="KAB1214153.1"/>
    <property type="molecule type" value="Genomic_DNA"/>
</dbReference>
<evidence type="ECO:0000256" key="3">
    <source>
        <dbReference type="ARBA" id="ARBA00025714"/>
    </source>
</evidence>
<protein>
    <recommendedName>
        <fullName evidence="6">Tropinone reductase</fullName>
    </recommendedName>
</protein>
<dbReference type="InterPro" id="IPR002347">
    <property type="entry name" value="SDR_fam"/>
</dbReference>
<evidence type="ECO:0008006" key="6">
    <source>
        <dbReference type="Google" id="ProtNLM"/>
    </source>
</evidence>
<evidence type="ECO:0000256" key="1">
    <source>
        <dbReference type="ARBA" id="ARBA00022857"/>
    </source>
</evidence>
<keyword evidence="1" id="KW-0521">NADP</keyword>
<dbReference type="PROSITE" id="PS00061">
    <property type="entry name" value="ADH_SHORT"/>
    <property type="match status" value="1"/>
</dbReference>
<name>A0A6A1VN87_9ROSI</name>
<evidence type="ECO:0000256" key="2">
    <source>
        <dbReference type="ARBA" id="ARBA00023002"/>
    </source>
</evidence>
<evidence type="ECO:0000313" key="4">
    <source>
        <dbReference type="EMBL" id="KAB1214153.1"/>
    </source>
</evidence>
<proteinExistence type="inferred from homology"/>
<comment type="caution">
    <text evidence="4">The sequence shown here is derived from an EMBL/GenBank/DDBJ whole genome shotgun (WGS) entry which is preliminary data.</text>
</comment>
<dbReference type="PRINTS" id="PR00081">
    <property type="entry name" value="GDHRDH"/>
</dbReference>
<sequence>MAKAGSSFGDGRWSLLGMAALVTGGTKGIGHAVVEELAGLGAKVHTCSRNEAELTARIHEWEMKGFQVTGSACDLADSFQRAKLMDTVSSVFNGKLNILINNVGTANRKPTEDYTAEEFSCLMVTNFGSAFHLSQLAHPLLKASGAGSIVFMSAVAGVESVDFGSVYAASKGAMNQLAKSLACEWAKDNIRSNSVAPWFIRTPLVESDFRRKKFLDAVNSRTPLGRIGEPNEVSSLVAFLCLPAASYITGQVICVDGGLTVNGFTFDKT</sequence>
<dbReference type="Proteomes" id="UP000516437">
    <property type="component" value="Chromosome 5"/>
</dbReference>
<comment type="similarity">
    <text evidence="3">Belongs to the short-chain dehydrogenases/reductases (SDR) family. SDR65C subfamily.</text>
</comment>
<accession>A0A6A1VN87</accession>
<keyword evidence="2" id="KW-0560">Oxidoreductase</keyword>
<dbReference type="FunFam" id="3.40.50.720:FF:000084">
    <property type="entry name" value="Short-chain dehydrogenase reductase"/>
    <property type="match status" value="1"/>
</dbReference>
<reference evidence="4 5" key="1">
    <citation type="journal article" date="2019" name="Plant Biotechnol. J.">
        <title>The red bayberry genome and genetic basis of sex determination.</title>
        <authorList>
            <person name="Jia H.M."/>
            <person name="Jia H.J."/>
            <person name="Cai Q.L."/>
            <person name="Wang Y."/>
            <person name="Zhao H.B."/>
            <person name="Yang W.F."/>
            <person name="Wang G.Y."/>
            <person name="Li Y.H."/>
            <person name="Zhan D.L."/>
            <person name="Shen Y.T."/>
            <person name="Niu Q.F."/>
            <person name="Chang L."/>
            <person name="Qiu J."/>
            <person name="Zhao L."/>
            <person name="Xie H.B."/>
            <person name="Fu W.Y."/>
            <person name="Jin J."/>
            <person name="Li X.W."/>
            <person name="Jiao Y."/>
            <person name="Zhou C.C."/>
            <person name="Tu T."/>
            <person name="Chai C.Y."/>
            <person name="Gao J.L."/>
            <person name="Fan L.J."/>
            <person name="van de Weg E."/>
            <person name="Wang J.Y."/>
            <person name="Gao Z.S."/>
        </authorList>
    </citation>
    <scope>NUCLEOTIDE SEQUENCE [LARGE SCALE GENOMIC DNA]</scope>
    <source>
        <tissue evidence="4">Leaves</tissue>
    </source>
</reference>
<dbReference type="PANTHER" id="PTHR42898">
    <property type="entry name" value="TROPINONE REDUCTASE"/>
    <property type="match status" value="1"/>
</dbReference>
<dbReference type="InterPro" id="IPR020904">
    <property type="entry name" value="Sc_DH/Rdtase_CS"/>
</dbReference>
<keyword evidence="5" id="KW-1185">Reference proteome</keyword>
<dbReference type="InterPro" id="IPR045000">
    <property type="entry name" value="TR"/>
</dbReference>
<dbReference type="PRINTS" id="PR00080">
    <property type="entry name" value="SDRFAMILY"/>
</dbReference>
<dbReference type="GO" id="GO:0016491">
    <property type="term" value="F:oxidoreductase activity"/>
    <property type="evidence" value="ECO:0007669"/>
    <property type="project" value="UniProtKB-KW"/>
</dbReference>
<dbReference type="Pfam" id="PF13561">
    <property type="entry name" value="adh_short_C2"/>
    <property type="match status" value="1"/>
</dbReference>
<dbReference type="AlphaFoldDB" id="A0A6A1VN87"/>
<dbReference type="OrthoDB" id="417891at2759"/>
<evidence type="ECO:0000313" key="5">
    <source>
        <dbReference type="Proteomes" id="UP000516437"/>
    </source>
</evidence>
<dbReference type="InterPro" id="IPR036291">
    <property type="entry name" value="NAD(P)-bd_dom_sf"/>
</dbReference>
<dbReference type="SUPFAM" id="SSF51735">
    <property type="entry name" value="NAD(P)-binding Rossmann-fold domains"/>
    <property type="match status" value="1"/>
</dbReference>